<sequence length="260" mass="28283">MTGPRPDVGPDAADEEGAATPGGLPATAYAVLGQLAVADVPLSPVELKTRADFSLRFFYWAPAISHIRKELARLEQLGLVTSSPAPGRGLRRTLVHEITPAGRAVLRDWLHRTPDDEPVVIKHPVLLRVWLAGESDDPDRVVEILDHHLAQTRAAIDELRWGRRRAREVRLADRPELRYSGAVGDYVLRRMYAELANITQLRDELAALPTTPRPPFAGPPPLHDYAADPPAPSAGPETTVRDNADDAAARGPVVGDEEGS</sequence>
<dbReference type="eggNOG" id="COG1695">
    <property type="taxonomic scope" value="Bacteria"/>
</dbReference>
<proteinExistence type="predicted"/>
<organism evidence="2 3">
    <name type="scientific">Pseudofrankia inefficax (strain DSM 45817 / CECT 9037 / DDB 130130 / EuI1c)</name>
    <name type="common">Frankia inefficax</name>
    <dbReference type="NCBI Taxonomy" id="298654"/>
    <lineage>
        <taxon>Bacteria</taxon>
        <taxon>Bacillati</taxon>
        <taxon>Actinomycetota</taxon>
        <taxon>Actinomycetes</taxon>
        <taxon>Frankiales</taxon>
        <taxon>Frankiaceae</taxon>
        <taxon>Pseudofrankia</taxon>
    </lineage>
</organism>
<dbReference type="RefSeq" id="WP_013423625.1">
    <property type="nucleotide sequence ID" value="NC_014666.1"/>
</dbReference>
<evidence type="ECO:0000313" key="3">
    <source>
        <dbReference type="Proteomes" id="UP000002484"/>
    </source>
</evidence>
<dbReference type="InterPro" id="IPR036390">
    <property type="entry name" value="WH_DNA-bd_sf"/>
</dbReference>
<dbReference type="AlphaFoldDB" id="E3J2J3"/>
<dbReference type="Proteomes" id="UP000002484">
    <property type="component" value="Chromosome"/>
</dbReference>
<dbReference type="KEGG" id="fri:FraEuI1c_2473"/>
<dbReference type="Gene3D" id="1.10.10.10">
    <property type="entry name" value="Winged helix-like DNA-binding domain superfamily/Winged helix DNA-binding domain"/>
    <property type="match status" value="1"/>
</dbReference>
<gene>
    <name evidence="2" type="ordered locus">FraEuI1c_2473</name>
</gene>
<reference evidence="2 3" key="1">
    <citation type="submission" date="2010-10" db="EMBL/GenBank/DDBJ databases">
        <title>Complete sequence of Frankia sp. EuI1c.</title>
        <authorList>
            <consortium name="US DOE Joint Genome Institute"/>
            <person name="Lucas S."/>
            <person name="Copeland A."/>
            <person name="Lapidus A."/>
            <person name="Cheng J.-F."/>
            <person name="Bruce D."/>
            <person name="Goodwin L."/>
            <person name="Pitluck S."/>
            <person name="Chertkov O."/>
            <person name="Detter J.C."/>
            <person name="Han C."/>
            <person name="Tapia R."/>
            <person name="Land M."/>
            <person name="Hauser L."/>
            <person name="Jeffries C."/>
            <person name="Kyrpides N."/>
            <person name="Ivanova N."/>
            <person name="Mikhailova N."/>
            <person name="Beauchemin N."/>
            <person name="Sen A."/>
            <person name="Sur S.A."/>
            <person name="Gtari M."/>
            <person name="Wall L."/>
            <person name="Tisa L."/>
            <person name="Woyke T."/>
        </authorList>
    </citation>
    <scope>NUCLEOTIDE SEQUENCE [LARGE SCALE GENOMIC DNA]</scope>
    <source>
        <strain evidence="3">DSM 45817 / CECT 9037 / EuI1c</strain>
    </source>
</reference>
<feature type="region of interest" description="Disordered" evidence="1">
    <location>
        <begin position="1"/>
        <end position="20"/>
    </location>
</feature>
<protein>
    <submittedName>
        <fullName evidence="2">Transcriptional regulator PadR family protein</fullName>
    </submittedName>
</protein>
<feature type="compositionally biased region" description="Pro residues" evidence="1">
    <location>
        <begin position="211"/>
        <end position="222"/>
    </location>
</feature>
<dbReference type="InterPro" id="IPR036388">
    <property type="entry name" value="WH-like_DNA-bd_sf"/>
</dbReference>
<dbReference type="SUPFAM" id="SSF46785">
    <property type="entry name" value="Winged helix' DNA-binding domain"/>
    <property type="match status" value="1"/>
</dbReference>
<feature type="compositionally biased region" description="Basic and acidic residues" evidence="1">
    <location>
        <begin position="239"/>
        <end position="248"/>
    </location>
</feature>
<name>E3J2J3_PSEI1</name>
<dbReference type="EMBL" id="CP002299">
    <property type="protein sequence ID" value="ADP80507.1"/>
    <property type="molecule type" value="Genomic_DNA"/>
</dbReference>
<feature type="region of interest" description="Disordered" evidence="1">
    <location>
        <begin position="209"/>
        <end position="260"/>
    </location>
</feature>
<evidence type="ECO:0000313" key="2">
    <source>
        <dbReference type="EMBL" id="ADP80507.1"/>
    </source>
</evidence>
<dbReference type="InParanoid" id="E3J2J3"/>
<dbReference type="STRING" id="298654.FraEuI1c_2473"/>
<dbReference type="HOGENOM" id="CLU_089258_2_0_11"/>
<keyword evidence="3" id="KW-1185">Reference proteome</keyword>
<accession>E3J2J3</accession>
<evidence type="ECO:0000256" key="1">
    <source>
        <dbReference type="SAM" id="MobiDB-lite"/>
    </source>
</evidence>